<dbReference type="GO" id="GO:0008610">
    <property type="term" value="P:lipid biosynthetic process"/>
    <property type="evidence" value="ECO:0007669"/>
    <property type="project" value="InterPro"/>
</dbReference>
<dbReference type="OrthoDB" id="408954at2759"/>
<evidence type="ECO:0000313" key="9">
    <source>
        <dbReference type="Proteomes" id="UP000355283"/>
    </source>
</evidence>
<comment type="caution">
    <text evidence="8">The sequence shown here is derived from an EMBL/GenBank/DDBJ whole genome shotgun (WGS) entry which is preliminary data.</text>
</comment>
<evidence type="ECO:0000256" key="6">
    <source>
        <dbReference type="SAM" id="Phobius"/>
    </source>
</evidence>
<name>A0A4D9CN84_9STRA</name>
<gene>
    <name evidence="8" type="ORF">NSK_008016</name>
</gene>
<feature type="domain" description="Fatty acid hydroxylase" evidence="7">
    <location>
        <begin position="109"/>
        <end position="232"/>
    </location>
</feature>
<dbReference type="Pfam" id="PF04116">
    <property type="entry name" value="FA_hydroxylase"/>
    <property type="match status" value="1"/>
</dbReference>
<dbReference type="AlphaFoldDB" id="A0A4D9CN84"/>
<feature type="compositionally biased region" description="Acidic residues" evidence="5">
    <location>
        <begin position="278"/>
        <end position="294"/>
    </location>
</feature>
<sequence>MDRALWFSWVVCLTLIVSHLLTVLFIAYHDISGRWDKYSLKYQRSTWYTYVQHAPSFFFDVVCLLGPSLLAFGYVYEAVLYEPLLPHADWRQNGVRVAALLGAAIINNVINRLWAMGVHWLMHESKFLYRAVHKRHHCRIRDFCALSAWQDSILEFVLMEVFGVFLFAQLFNPLPWHFHVLFAFVNGVGAAIDHSAFYIPGTIVDGRYHWDHHLRIDYNFSELEFLDSIFGTLYTHHHSISKPLDHQQSPRLRRGKHQQEEVAGASRNSWPDEREGSTDVEEETEQNEEEEGEGSADGGMDRGLRVTEVLEPEGFVSDEDQLRPHLVLEHGSNIDSTKSTISTTSSSCSGDGSERAPFFCDDNSQGAMAIRVCSSNCREGISKDGSKESPDTSVRYDRKMMGQAGPPDSSRKAQPWS</sequence>
<organism evidence="8 9">
    <name type="scientific">Nannochloropsis salina CCMP1776</name>
    <dbReference type="NCBI Taxonomy" id="1027361"/>
    <lineage>
        <taxon>Eukaryota</taxon>
        <taxon>Sar</taxon>
        <taxon>Stramenopiles</taxon>
        <taxon>Ochrophyta</taxon>
        <taxon>Eustigmatophyceae</taxon>
        <taxon>Eustigmatales</taxon>
        <taxon>Monodopsidaceae</taxon>
        <taxon>Microchloropsis</taxon>
        <taxon>Microchloropsis salina</taxon>
    </lineage>
</organism>
<keyword evidence="4 6" id="KW-0472">Membrane</keyword>
<evidence type="ECO:0000256" key="1">
    <source>
        <dbReference type="ARBA" id="ARBA00004370"/>
    </source>
</evidence>
<proteinExistence type="predicted"/>
<feature type="transmembrane region" description="Helical" evidence="6">
    <location>
        <begin position="96"/>
        <end position="122"/>
    </location>
</feature>
<evidence type="ECO:0000259" key="7">
    <source>
        <dbReference type="Pfam" id="PF04116"/>
    </source>
</evidence>
<evidence type="ECO:0000256" key="3">
    <source>
        <dbReference type="ARBA" id="ARBA00022989"/>
    </source>
</evidence>
<evidence type="ECO:0000256" key="2">
    <source>
        <dbReference type="ARBA" id="ARBA00022692"/>
    </source>
</evidence>
<feature type="region of interest" description="Disordered" evidence="5">
    <location>
        <begin position="241"/>
        <end position="302"/>
    </location>
</feature>
<accession>A0A4D9CN84</accession>
<evidence type="ECO:0000256" key="4">
    <source>
        <dbReference type="ARBA" id="ARBA00023136"/>
    </source>
</evidence>
<dbReference type="Proteomes" id="UP000355283">
    <property type="component" value="Unassembled WGS sequence"/>
</dbReference>
<comment type="subcellular location">
    <subcellularLocation>
        <location evidence="1">Membrane</location>
    </subcellularLocation>
</comment>
<protein>
    <recommendedName>
        <fullName evidence="7">Fatty acid hydroxylase domain-containing protein</fullName>
    </recommendedName>
</protein>
<dbReference type="GO" id="GO:0016491">
    <property type="term" value="F:oxidoreductase activity"/>
    <property type="evidence" value="ECO:0007669"/>
    <property type="project" value="InterPro"/>
</dbReference>
<dbReference type="GO" id="GO:0005506">
    <property type="term" value="F:iron ion binding"/>
    <property type="evidence" value="ECO:0007669"/>
    <property type="project" value="InterPro"/>
</dbReference>
<evidence type="ECO:0000256" key="5">
    <source>
        <dbReference type="SAM" id="MobiDB-lite"/>
    </source>
</evidence>
<dbReference type="GO" id="GO:0016020">
    <property type="term" value="C:membrane"/>
    <property type="evidence" value="ECO:0007669"/>
    <property type="project" value="UniProtKB-SubCell"/>
</dbReference>
<feature type="transmembrane region" description="Helical" evidence="6">
    <location>
        <begin position="57"/>
        <end position="76"/>
    </location>
</feature>
<keyword evidence="2 6" id="KW-0812">Transmembrane</keyword>
<keyword evidence="9" id="KW-1185">Reference proteome</keyword>
<dbReference type="InterPro" id="IPR050307">
    <property type="entry name" value="Sterol_Desaturase_Related"/>
</dbReference>
<feature type="transmembrane region" description="Helical" evidence="6">
    <location>
        <begin position="6"/>
        <end position="28"/>
    </location>
</feature>
<dbReference type="EMBL" id="SDOX01000159">
    <property type="protein sequence ID" value="TFJ80590.1"/>
    <property type="molecule type" value="Genomic_DNA"/>
</dbReference>
<evidence type="ECO:0000313" key="8">
    <source>
        <dbReference type="EMBL" id="TFJ80590.1"/>
    </source>
</evidence>
<feature type="region of interest" description="Disordered" evidence="5">
    <location>
        <begin position="377"/>
        <end position="417"/>
    </location>
</feature>
<reference evidence="8 9" key="1">
    <citation type="submission" date="2019-01" db="EMBL/GenBank/DDBJ databases">
        <title>Nuclear Genome Assembly of the Microalgal Biofuel strain Nannochloropsis salina CCMP1776.</title>
        <authorList>
            <person name="Hovde B."/>
        </authorList>
    </citation>
    <scope>NUCLEOTIDE SEQUENCE [LARGE SCALE GENOMIC DNA]</scope>
    <source>
        <strain evidence="8 9">CCMP1776</strain>
    </source>
</reference>
<dbReference type="PANTHER" id="PTHR11863">
    <property type="entry name" value="STEROL DESATURASE"/>
    <property type="match status" value="1"/>
</dbReference>
<keyword evidence="3 6" id="KW-1133">Transmembrane helix</keyword>
<dbReference type="InterPro" id="IPR006694">
    <property type="entry name" value="Fatty_acid_hydroxylase"/>
</dbReference>
<feature type="compositionally biased region" description="Basic and acidic residues" evidence="5">
    <location>
        <begin position="380"/>
        <end position="400"/>
    </location>
</feature>